<dbReference type="InterPro" id="IPR000436">
    <property type="entry name" value="Sushi_SCR_CCP_dom"/>
</dbReference>
<dbReference type="PANTHER" id="PTHR45656">
    <property type="entry name" value="PROTEIN CBR-CLEC-78"/>
    <property type="match status" value="1"/>
</dbReference>
<feature type="disulfide bond" evidence="4">
    <location>
        <begin position="107"/>
        <end position="134"/>
    </location>
</feature>
<dbReference type="Pfam" id="PF00084">
    <property type="entry name" value="Sushi"/>
    <property type="match status" value="2"/>
</dbReference>
<keyword evidence="7" id="KW-1185">Reference proteome</keyword>
<dbReference type="SUPFAM" id="SSF57535">
    <property type="entry name" value="Complement control module/SCR domain"/>
    <property type="match status" value="2"/>
</dbReference>
<evidence type="ECO:0000256" key="5">
    <source>
        <dbReference type="SAM" id="SignalP"/>
    </source>
</evidence>
<dbReference type="SMART" id="SM00032">
    <property type="entry name" value="CCP"/>
    <property type="match status" value="2"/>
</dbReference>
<name>A0A6P4ZXK0_BRABE</name>
<dbReference type="Gene3D" id="2.10.70.10">
    <property type="entry name" value="Complement Module, domain 1"/>
    <property type="match status" value="2"/>
</dbReference>
<dbReference type="RefSeq" id="XP_019634326.1">
    <property type="nucleotide sequence ID" value="XM_019778767.1"/>
</dbReference>
<evidence type="ECO:0000313" key="8">
    <source>
        <dbReference type="RefSeq" id="XP_019634326.1"/>
    </source>
</evidence>
<feature type="signal peptide" evidence="5">
    <location>
        <begin position="1"/>
        <end position="23"/>
    </location>
</feature>
<feature type="chain" id="PRO_5028432873" evidence="5">
    <location>
        <begin position="24"/>
        <end position="203"/>
    </location>
</feature>
<sequence>MDFRTHKASVLLCISVLCCGTGAIGIITGQQAAYLKVRMAEVKTKIDGVKSRVGNVRESVISLVQNRLPTVATFSAGSCPDPPVITGASIFGCSTPYEESEVCIYTCSRGYVQEGGTRSRACRGESWEGSDLVCTEQTLGSCPDPRNITGASITGCSAPYEESEVCIYSCDRGHVQEGGNWTRACRGGSWEGSDLICSEQTMH</sequence>
<feature type="disulfide bond" evidence="4">
    <location>
        <begin position="142"/>
        <end position="185"/>
    </location>
</feature>
<feature type="domain" description="Sushi" evidence="6">
    <location>
        <begin position="77"/>
        <end position="136"/>
    </location>
</feature>
<dbReference type="KEGG" id="bbel:109477483"/>
<gene>
    <name evidence="8" type="primary">LOC109477483</name>
</gene>
<dbReference type="InterPro" id="IPR035976">
    <property type="entry name" value="Sushi/SCR/CCP_sf"/>
</dbReference>
<evidence type="ECO:0000259" key="6">
    <source>
        <dbReference type="PROSITE" id="PS50923"/>
    </source>
</evidence>
<keyword evidence="1 5" id="KW-0732">Signal</keyword>
<dbReference type="PROSITE" id="PS50923">
    <property type="entry name" value="SUSHI"/>
    <property type="match status" value="2"/>
</dbReference>
<dbReference type="InterPro" id="IPR051277">
    <property type="entry name" value="SEZ6_CSMD_C4BPB_Regulators"/>
</dbReference>
<dbReference type="CDD" id="cd00033">
    <property type="entry name" value="CCP"/>
    <property type="match status" value="2"/>
</dbReference>
<feature type="disulfide bond" evidence="4">
    <location>
        <begin position="170"/>
        <end position="197"/>
    </location>
</feature>
<evidence type="ECO:0000256" key="4">
    <source>
        <dbReference type="PROSITE-ProRule" id="PRU00302"/>
    </source>
</evidence>
<protein>
    <submittedName>
        <fullName evidence="8">Complement factor B-like</fullName>
    </submittedName>
</protein>
<evidence type="ECO:0000313" key="7">
    <source>
        <dbReference type="Proteomes" id="UP000515135"/>
    </source>
</evidence>
<evidence type="ECO:0000256" key="3">
    <source>
        <dbReference type="ARBA" id="ARBA00023157"/>
    </source>
</evidence>
<dbReference type="Proteomes" id="UP000515135">
    <property type="component" value="Unplaced"/>
</dbReference>
<feature type="disulfide bond" evidence="4">
    <location>
        <begin position="79"/>
        <end position="122"/>
    </location>
</feature>
<dbReference type="AlphaFoldDB" id="A0A6P4ZXK0"/>
<feature type="domain" description="Sushi" evidence="6">
    <location>
        <begin position="140"/>
        <end position="199"/>
    </location>
</feature>
<dbReference type="PANTHER" id="PTHR45656:SF4">
    <property type="entry name" value="PROTEIN CBR-CLEC-78"/>
    <property type="match status" value="1"/>
</dbReference>
<dbReference type="GeneID" id="109477483"/>
<evidence type="ECO:0000256" key="2">
    <source>
        <dbReference type="ARBA" id="ARBA00022737"/>
    </source>
</evidence>
<organism evidence="7 8">
    <name type="scientific">Branchiostoma belcheri</name>
    <name type="common">Amphioxus</name>
    <dbReference type="NCBI Taxonomy" id="7741"/>
    <lineage>
        <taxon>Eukaryota</taxon>
        <taxon>Metazoa</taxon>
        <taxon>Chordata</taxon>
        <taxon>Cephalochordata</taxon>
        <taxon>Leptocardii</taxon>
        <taxon>Amphioxiformes</taxon>
        <taxon>Branchiostomatidae</taxon>
        <taxon>Branchiostoma</taxon>
    </lineage>
</organism>
<keyword evidence="2" id="KW-0677">Repeat</keyword>
<accession>A0A6P4ZXK0</accession>
<reference evidence="8" key="1">
    <citation type="submission" date="2025-08" db="UniProtKB">
        <authorList>
            <consortium name="RefSeq"/>
        </authorList>
    </citation>
    <scope>IDENTIFICATION</scope>
    <source>
        <tissue evidence="8">Gonad</tissue>
    </source>
</reference>
<keyword evidence="4" id="KW-0768">Sushi</keyword>
<keyword evidence="3 4" id="KW-1015">Disulfide bond</keyword>
<evidence type="ECO:0000256" key="1">
    <source>
        <dbReference type="ARBA" id="ARBA00022729"/>
    </source>
</evidence>
<proteinExistence type="predicted"/>